<accession>A0AAE0YAL2</accession>
<organism evidence="4 5">
    <name type="scientific">Elysia crispata</name>
    <name type="common">lettuce slug</name>
    <dbReference type="NCBI Taxonomy" id="231223"/>
    <lineage>
        <taxon>Eukaryota</taxon>
        <taxon>Metazoa</taxon>
        <taxon>Spiralia</taxon>
        <taxon>Lophotrochozoa</taxon>
        <taxon>Mollusca</taxon>
        <taxon>Gastropoda</taxon>
        <taxon>Heterobranchia</taxon>
        <taxon>Euthyneura</taxon>
        <taxon>Panpulmonata</taxon>
        <taxon>Sacoglossa</taxon>
        <taxon>Placobranchoidea</taxon>
        <taxon>Plakobranchidae</taxon>
        <taxon>Elysia</taxon>
    </lineage>
</organism>
<dbReference type="EMBL" id="JAWDGP010006603">
    <property type="protein sequence ID" value="KAK3738126.1"/>
    <property type="molecule type" value="Genomic_DNA"/>
</dbReference>
<dbReference type="PROSITE" id="PS50157">
    <property type="entry name" value="ZINC_FINGER_C2H2_2"/>
    <property type="match status" value="2"/>
</dbReference>
<evidence type="ECO:0000313" key="5">
    <source>
        <dbReference type="Proteomes" id="UP001283361"/>
    </source>
</evidence>
<keyword evidence="1" id="KW-0863">Zinc-finger</keyword>
<dbReference type="Proteomes" id="UP001283361">
    <property type="component" value="Unassembled WGS sequence"/>
</dbReference>
<proteinExistence type="predicted"/>
<feature type="compositionally biased region" description="Basic residues" evidence="2">
    <location>
        <begin position="257"/>
        <end position="266"/>
    </location>
</feature>
<feature type="region of interest" description="Disordered" evidence="2">
    <location>
        <begin position="241"/>
        <end position="266"/>
    </location>
</feature>
<keyword evidence="1" id="KW-0479">Metal-binding</keyword>
<dbReference type="InterPro" id="IPR036236">
    <property type="entry name" value="Znf_C2H2_sf"/>
</dbReference>
<evidence type="ECO:0000259" key="3">
    <source>
        <dbReference type="PROSITE" id="PS50157"/>
    </source>
</evidence>
<dbReference type="AlphaFoldDB" id="A0AAE0YAL2"/>
<dbReference type="Gene3D" id="3.30.160.60">
    <property type="entry name" value="Classic Zinc Finger"/>
    <property type="match status" value="1"/>
</dbReference>
<feature type="domain" description="C2H2-type" evidence="3">
    <location>
        <begin position="64"/>
        <end position="92"/>
    </location>
</feature>
<dbReference type="GO" id="GO:0008270">
    <property type="term" value="F:zinc ion binding"/>
    <property type="evidence" value="ECO:0007669"/>
    <property type="project" value="UniProtKB-KW"/>
</dbReference>
<protein>
    <recommendedName>
        <fullName evidence="3">C2H2-type domain-containing protein</fullName>
    </recommendedName>
</protein>
<dbReference type="PROSITE" id="PS00028">
    <property type="entry name" value="ZINC_FINGER_C2H2_1"/>
    <property type="match status" value="1"/>
</dbReference>
<feature type="compositionally biased region" description="Basic and acidic residues" evidence="2">
    <location>
        <begin position="247"/>
        <end position="256"/>
    </location>
</feature>
<dbReference type="Pfam" id="PF00096">
    <property type="entry name" value="zf-C2H2"/>
    <property type="match status" value="1"/>
</dbReference>
<feature type="region of interest" description="Disordered" evidence="2">
    <location>
        <begin position="1"/>
        <end position="22"/>
    </location>
</feature>
<feature type="domain" description="C2H2-type" evidence="3">
    <location>
        <begin position="34"/>
        <end position="61"/>
    </location>
</feature>
<dbReference type="InterPro" id="IPR013087">
    <property type="entry name" value="Znf_C2H2_type"/>
</dbReference>
<name>A0AAE0YAL2_9GAST</name>
<dbReference type="SUPFAM" id="SSF57667">
    <property type="entry name" value="beta-beta-alpha zinc fingers"/>
    <property type="match status" value="1"/>
</dbReference>
<dbReference type="SMART" id="SM00355">
    <property type="entry name" value="ZnF_C2H2"/>
    <property type="match status" value="2"/>
</dbReference>
<gene>
    <name evidence="4" type="ORF">RRG08_027739</name>
</gene>
<keyword evidence="5" id="KW-1185">Reference proteome</keyword>
<comment type="caution">
    <text evidence="4">The sequence shown here is derived from an EMBL/GenBank/DDBJ whole genome shotgun (WGS) entry which is preliminary data.</text>
</comment>
<evidence type="ECO:0000256" key="2">
    <source>
        <dbReference type="SAM" id="MobiDB-lite"/>
    </source>
</evidence>
<evidence type="ECO:0000256" key="1">
    <source>
        <dbReference type="PROSITE-ProRule" id="PRU00042"/>
    </source>
</evidence>
<reference evidence="4" key="1">
    <citation type="journal article" date="2023" name="G3 (Bethesda)">
        <title>A reference genome for the long-term kleptoplast-retaining sea slug Elysia crispata morphotype clarki.</title>
        <authorList>
            <person name="Eastman K.E."/>
            <person name="Pendleton A.L."/>
            <person name="Shaikh M.A."/>
            <person name="Suttiyut T."/>
            <person name="Ogas R."/>
            <person name="Tomko P."/>
            <person name="Gavelis G."/>
            <person name="Widhalm J.R."/>
            <person name="Wisecaver J.H."/>
        </authorList>
    </citation>
    <scope>NUCLEOTIDE SEQUENCE</scope>
    <source>
        <strain evidence="4">ECLA1</strain>
    </source>
</reference>
<evidence type="ECO:0000313" key="4">
    <source>
        <dbReference type="EMBL" id="KAK3738126.1"/>
    </source>
</evidence>
<keyword evidence="1" id="KW-0862">Zinc</keyword>
<sequence length="266" mass="30443">MQPRHTGATRYRQLQPDIDNRNSRHAEAATTMEHTCGTCERQFRRKAELDRHTKRQTPYKPPAYTCSRCGKGFASYQTLWRHKKTLHGEQAHTPRVADIATEQVQTLRAAVVQPETPRVADTAAECEAQDQQAECVAQDQQGEDNAAILRDCIEHTQTDTDRILELEAAYDDLAELQRATIRKLLERGAEAERAKYDAKQARRMTQESLEVLEERLRRIATLESQNEQLRESLAEAQSARLVLSEQQENRPADTRVGKKRARGKKK</sequence>